<keyword evidence="3" id="KW-1185">Reference proteome</keyword>
<dbReference type="InterPro" id="IPR003346">
    <property type="entry name" value="Transposase_20"/>
</dbReference>
<dbReference type="GO" id="GO:0006313">
    <property type="term" value="P:DNA transposition"/>
    <property type="evidence" value="ECO:0007669"/>
    <property type="project" value="InterPro"/>
</dbReference>
<dbReference type="GO" id="GO:0003677">
    <property type="term" value="F:DNA binding"/>
    <property type="evidence" value="ECO:0007669"/>
    <property type="project" value="InterPro"/>
</dbReference>
<accession>A0A502G1A7</accession>
<evidence type="ECO:0000313" key="3">
    <source>
        <dbReference type="Proteomes" id="UP000317078"/>
    </source>
</evidence>
<gene>
    <name evidence="2" type="ORF">EAH89_14195</name>
</gene>
<sequence length="76" mass="8340">MAPVVEELQALRGVSLIVAPLMGVYVGDSQRFDNLRRLTAHLRLVPPEHESGAKRRQGAITKAARPLARRMLIAVA</sequence>
<evidence type="ECO:0000259" key="1">
    <source>
        <dbReference type="Pfam" id="PF02371"/>
    </source>
</evidence>
<dbReference type="EMBL" id="RCZP01000012">
    <property type="protein sequence ID" value="TPG55707.1"/>
    <property type="molecule type" value="Genomic_DNA"/>
</dbReference>
<reference evidence="2 3" key="1">
    <citation type="journal article" date="2019" name="Environ. Microbiol.">
        <title>Species interactions and distinct microbial communities in high Arctic permafrost affected cryosols are associated with the CH4 and CO2 gas fluxes.</title>
        <authorList>
            <person name="Altshuler I."/>
            <person name="Hamel J."/>
            <person name="Turney S."/>
            <person name="Magnuson E."/>
            <person name="Levesque R."/>
            <person name="Greer C."/>
            <person name="Whyte L.G."/>
        </authorList>
    </citation>
    <scope>NUCLEOTIDE SEQUENCE [LARGE SCALE GENOMIC DNA]</scope>
    <source>
        <strain evidence="2 3">S9.3B</strain>
    </source>
</reference>
<proteinExistence type="predicted"/>
<dbReference type="OrthoDB" id="8261795at2"/>
<dbReference type="AlphaFoldDB" id="A0A502G1A7"/>
<dbReference type="Pfam" id="PF02371">
    <property type="entry name" value="Transposase_20"/>
    <property type="match status" value="1"/>
</dbReference>
<organism evidence="2 3">
    <name type="scientific">Muricoccus nepalensis</name>
    <dbReference type="NCBI Taxonomy" id="1854500"/>
    <lineage>
        <taxon>Bacteria</taxon>
        <taxon>Pseudomonadati</taxon>
        <taxon>Pseudomonadota</taxon>
        <taxon>Alphaproteobacteria</taxon>
        <taxon>Acetobacterales</taxon>
        <taxon>Roseomonadaceae</taxon>
        <taxon>Muricoccus</taxon>
    </lineage>
</organism>
<evidence type="ECO:0000313" key="2">
    <source>
        <dbReference type="EMBL" id="TPG55707.1"/>
    </source>
</evidence>
<dbReference type="GO" id="GO:0004803">
    <property type="term" value="F:transposase activity"/>
    <property type="evidence" value="ECO:0007669"/>
    <property type="project" value="InterPro"/>
</dbReference>
<protein>
    <submittedName>
        <fullName evidence="2">IS110 family transposase</fullName>
    </submittedName>
</protein>
<comment type="caution">
    <text evidence="2">The sequence shown here is derived from an EMBL/GenBank/DDBJ whole genome shotgun (WGS) entry which is preliminary data.</text>
</comment>
<name>A0A502G1A7_9PROT</name>
<dbReference type="Proteomes" id="UP000317078">
    <property type="component" value="Unassembled WGS sequence"/>
</dbReference>
<feature type="domain" description="Transposase IS116/IS110/IS902 C-terminal" evidence="1">
    <location>
        <begin position="6"/>
        <end position="76"/>
    </location>
</feature>